<keyword evidence="3" id="KW-1185">Reference proteome</keyword>
<reference evidence="3" key="1">
    <citation type="submission" date="2016-02" db="EMBL/GenBank/DDBJ databases">
        <authorList>
            <person name="Holder M.E."/>
            <person name="Ajami N.J."/>
            <person name="Petrosino J.F."/>
        </authorList>
    </citation>
    <scope>NUCLEOTIDE SEQUENCE [LARGE SCALE GENOMIC DNA]</scope>
    <source>
        <strain evidence="3">CCUG 36733</strain>
    </source>
</reference>
<evidence type="ECO:0000313" key="3">
    <source>
        <dbReference type="Proteomes" id="UP000065220"/>
    </source>
</evidence>
<dbReference type="OrthoDB" id="3268688at2"/>
<evidence type="ECO:0000256" key="1">
    <source>
        <dbReference type="SAM" id="MobiDB-lite"/>
    </source>
</evidence>
<dbReference type="Proteomes" id="UP000065220">
    <property type="component" value="Chromosome"/>
</dbReference>
<feature type="region of interest" description="Disordered" evidence="1">
    <location>
        <begin position="1"/>
        <end position="35"/>
    </location>
</feature>
<sequence length="386" mass="38168">MQPFLSTETESGAVTASAHDRAARSPRSLSGKARPRGRDLLLRRAGALVLVAALASTGACSLRIGSSEPDPLPTMSQEQSARDGLARDAVLIASAAASVADGGGQADDATRTRAAALAKAVEEQDEALGGVWEPWASAPPTGYPTATPVATVSAGSGTDELVGALAQGVTRAREAALAATDAGTAALYASITVSWSAALVTLSPDDEAVVASARDASSMTEPLSAERLLAYDAARYAMEEVAARASGDDRTRAVADSKAAGDVVTASVALGGTDSRLAAYAEPEASGGASADVTWAREAWTDVIEAEVADIGADSGDAREASLDAAVDAAERAAAWGASAAALPGYTVGAKAAPSTTGTAVATQPTAGTATATASGAPTTTASATH</sequence>
<gene>
    <name evidence="2" type="ORF">AXF14_08845</name>
</gene>
<feature type="region of interest" description="Disordered" evidence="1">
    <location>
        <begin position="360"/>
        <end position="386"/>
    </location>
</feature>
<proteinExistence type="predicted"/>
<dbReference type="EMBL" id="CP014228">
    <property type="protein sequence ID" value="AMD87672.1"/>
    <property type="molecule type" value="Genomic_DNA"/>
</dbReference>
<dbReference type="RefSeq" id="WP_067942597.1">
    <property type="nucleotide sequence ID" value="NZ_CP014228.1"/>
</dbReference>
<accession>A0A0X8JFQ1</accession>
<evidence type="ECO:0008006" key="4">
    <source>
        <dbReference type="Google" id="ProtNLM"/>
    </source>
</evidence>
<feature type="compositionally biased region" description="Polar residues" evidence="1">
    <location>
        <begin position="1"/>
        <end position="14"/>
    </location>
</feature>
<evidence type="ECO:0000313" key="2">
    <source>
        <dbReference type="EMBL" id="AMD87672.1"/>
    </source>
</evidence>
<dbReference type="AlphaFoldDB" id="A0A0X8JFQ1"/>
<protein>
    <recommendedName>
        <fullName evidence="4">Tat pathway signal protein</fullName>
    </recommendedName>
</protein>
<dbReference type="STRING" id="111015.AXF14_08845"/>
<organism evidence="2 3">
    <name type="scientific">Actinomyces radicidentis</name>
    <dbReference type="NCBI Taxonomy" id="111015"/>
    <lineage>
        <taxon>Bacteria</taxon>
        <taxon>Bacillati</taxon>
        <taxon>Actinomycetota</taxon>
        <taxon>Actinomycetes</taxon>
        <taxon>Actinomycetales</taxon>
        <taxon>Actinomycetaceae</taxon>
        <taxon>Actinomyces</taxon>
    </lineage>
</organism>
<dbReference type="KEGG" id="ard:AXF14_08845"/>
<name>A0A0X8JFQ1_ACTRD</name>